<dbReference type="eggNOG" id="COG1918">
    <property type="taxonomic scope" value="Bacteria"/>
</dbReference>
<dbReference type="eggNOG" id="COG3706">
    <property type="taxonomic scope" value="Bacteria"/>
</dbReference>
<dbReference type="SMART" id="SM00267">
    <property type="entry name" value="GGDEF"/>
    <property type="match status" value="1"/>
</dbReference>
<dbReference type="Proteomes" id="UP000006583">
    <property type="component" value="Chromosome"/>
</dbReference>
<keyword evidence="6" id="KW-1185">Reference proteome</keyword>
<dbReference type="PROSITE" id="PS50887">
    <property type="entry name" value="GGDEF"/>
    <property type="match status" value="1"/>
</dbReference>
<dbReference type="CDD" id="cd01949">
    <property type="entry name" value="GGDEF"/>
    <property type="match status" value="1"/>
</dbReference>
<dbReference type="SUPFAM" id="SSF50037">
    <property type="entry name" value="C-terminal domain of transcriptional repressors"/>
    <property type="match status" value="1"/>
</dbReference>
<dbReference type="InterPro" id="IPR000160">
    <property type="entry name" value="GGDEF_dom"/>
</dbReference>
<evidence type="ECO:0000256" key="3">
    <source>
        <dbReference type="ARBA" id="ARBA00034247"/>
    </source>
</evidence>
<dbReference type="InterPro" id="IPR007167">
    <property type="entry name" value="Fe-transptr_FeoA-like"/>
</dbReference>
<dbReference type="InterPro" id="IPR008988">
    <property type="entry name" value="Transcriptional_repressor_C"/>
</dbReference>
<feature type="domain" description="GGDEF" evidence="4">
    <location>
        <begin position="120"/>
        <end position="252"/>
    </location>
</feature>
<reference evidence="5 6" key="1">
    <citation type="journal article" date="2013" name="Genome Announc.">
        <title>Complete genome sequence of the hyperthermophilic sulfate-reducing bacterium Thermodesulfobacterium geofontis OPF15T.</title>
        <authorList>
            <person name="Elkins J.G."/>
            <person name="Hamilton-Brehm S.D."/>
            <person name="Lucas S."/>
            <person name="Han J."/>
            <person name="Lapidus A."/>
            <person name="Cheng J.F."/>
            <person name="Goodwin L.A."/>
            <person name="Pitluck S."/>
            <person name="Peters L."/>
            <person name="Mikhailova N."/>
            <person name="Davenport K.W."/>
            <person name="Detter J.C."/>
            <person name="Han C.S."/>
            <person name="Tapia R."/>
            <person name="Land M.L."/>
            <person name="Hauser L."/>
            <person name="Kyrpides N.C."/>
            <person name="Ivanova N.N."/>
            <person name="Pagani I."/>
            <person name="Bruce D."/>
            <person name="Woyke T."/>
            <person name="Cottingham R.W."/>
        </authorList>
    </citation>
    <scope>NUCLEOTIDE SEQUENCE [LARGE SCALE GENOMIC DNA]</scope>
    <source>
        <strain evidence="5 6">OPF15</strain>
    </source>
</reference>
<dbReference type="EMBL" id="CP002829">
    <property type="protein sequence ID" value="AEH23268.1"/>
    <property type="molecule type" value="Genomic_DNA"/>
</dbReference>
<sequence length="252" mass="29056">MSIRKCGKFPLYPLSEIPLEEPVEVICISDFDLSLRLKSIGIQEGTILEVIHQDLSGERMVVKIDESRIALERGILKQILVRPLKSSYEILRDFARFDQLTGLLTRQFAENLLKRELTNPPYCFVLADIDNFKKINDTFGHQAGDQVLKEIAQIIKNCLRKTDFAIRWGGEEFVLFFKNTTIDLGKLITERIRRKIFDHIIYWQDQGLRVTLSFGVCGAPPIRPLEKLIEITDKALYQAKRLGKNLVFSCKE</sequence>
<dbReference type="OrthoDB" id="9773156at2"/>
<evidence type="ECO:0000259" key="4">
    <source>
        <dbReference type="PROSITE" id="PS50887"/>
    </source>
</evidence>
<dbReference type="Gene3D" id="3.30.70.270">
    <property type="match status" value="1"/>
</dbReference>
<dbReference type="InterPro" id="IPR050469">
    <property type="entry name" value="Diguanylate_Cyclase"/>
</dbReference>
<dbReference type="FunFam" id="3.30.70.270:FF:000001">
    <property type="entry name" value="Diguanylate cyclase domain protein"/>
    <property type="match status" value="1"/>
</dbReference>
<proteinExistence type="predicted"/>
<dbReference type="InterPro" id="IPR038157">
    <property type="entry name" value="FeoA_core_dom"/>
</dbReference>
<keyword evidence="2" id="KW-0408">Iron</keyword>
<dbReference type="PATRIC" id="fig|795359.3.peg.1194"/>
<dbReference type="EC" id="2.7.7.65" evidence="1"/>
<dbReference type="Gene3D" id="2.30.30.90">
    <property type="match status" value="1"/>
</dbReference>
<dbReference type="GO" id="GO:0052621">
    <property type="term" value="F:diguanylate cyclase activity"/>
    <property type="evidence" value="ECO:0007669"/>
    <property type="project" value="UniProtKB-EC"/>
</dbReference>
<dbReference type="Pfam" id="PF04023">
    <property type="entry name" value="FeoA"/>
    <property type="match status" value="1"/>
</dbReference>
<name>F8C1U5_THEGP</name>
<evidence type="ECO:0000313" key="6">
    <source>
        <dbReference type="Proteomes" id="UP000006583"/>
    </source>
</evidence>
<organism evidence="5 6">
    <name type="scientific">Thermodesulfobacterium geofontis (strain OPF15)</name>
    <dbReference type="NCBI Taxonomy" id="795359"/>
    <lineage>
        <taxon>Bacteria</taxon>
        <taxon>Pseudomonadati</taxon>
        <taxon>Thermodesulfobacteriota</taxon>
        <taxon>Thermodesulfobacteria</taxon>
        <taxon>Thermodesulfobacteriales</taxon>
        <taxon>Thermodesulfobacteriaceae</taxon>
        <taxon>Thermodesulfobacterium</taxon>
    </lineage>
</organism>
<gene>
    <name evidence="5" type="ordered locus">TOPB45_1180</name>
</gene>
<dbReference type="SMART" id="SM00899">
    <property type="entry name" value="FeoA"/>
    <property type="match status" value="1"/>
</dbReference>
<dbReference type="Pfam" id="PF00990">
    <property type="entry name" value="GGDEF"/>
    <property type="match status" value="1"/>
</dbReference>
<dbReference type="HOGENOM" id="CLU_000445_11_16_0"/>
<dbReference type="STRING" id="795359.TOPB45_1180"/>
<evidence type="ECO:0000256" key="2">
    <source>
        <dbReference type="ARBA" id="ARBA00023004"/>
    </source>
</evidence>
<evidence type="ECO:0000313" key="5">
    <source>
        <dbReference type="EMBL" id="AEH23268.1"/>
    </source>
</evidence>
<dbReference type="NCBIfam" id="TIGR00254">
    <property type="entry name" value="GGDEF"/>
    <property type="match status" value="1"/>
</dbReference>
<dbReference type="AlphaFoldDB" id="F8C1U5"/>
<dbReference type="GO" id="GO:0046914">
    <property type="term" value="F:transition metal ion binding"/>
    <property type="evidence" value="ECO:0007669"/>
    <property type="project" value="InterPro"/>
</dbReference>
<comment type="catalytic activity">
    <reaction evidence="3">
        <text>2 GTP = 3',3'-c-di-GMP + 2 diphosphate</text>
        <dbReference type="Rhea" id="RHEA:24898"/>
        <dbReference type="ChEBI" id="CHEBI:33019"/>
        <dbReference type="ChEBI" id="CHEBI:37565"/>
        <dbReference type="ChEBI" id="CHEBI:58805"/>
        <dbReference type="EC" id="2.7.7.65"/>
    </reaction>
</comment>
<dbReference type="InterPro" id="IPR043128">
    <property type="entry name" value="Rev_trsase/Diguanyl_cyclase"/>
</dbReference>
<dbReference type="SUPFAM" id="SSF55073">
    <property type="entry name" value="Nucleotide cyclase"/>
    <property type="match status" value="1"/>
</dbReference>
<dbReference type="InterPro" id="IPR029787">
    <property type="entry name" value="Nucleotide_cyclase"/>
</dbReference>
<dbReference type="KEGG" id="top:TOPB45_1180"/>
<evidence type="ECO:0000256" key="1">
    <source>
        <dbReference type="ARBA" id="ARBA00012528"/>
    </source>
</evidence>
<dbReference type="PANTHER" id="PTHR45138:SF9">
    <property type="entry name" value="DIGUANYLATE CYCLASE DGCM-RELATED"/>
    <property type="match status" value="1"/>
</dbReference>
<protein>
    <recommendedName>
        <fullName evidence="1">diguanylate cyclase</fullName>
        <ecNumber evidence="1">2.7.7.65</ecNumber>
    </recommendedName>
</protein>
<accession>F8C1U5</accession>
<dbReference type="PANTHER" id="PTHR45138">
    <property type="entry name" value="REGULATORY COMPONENTS OF SENSORY TRANSDUCTION SYSTEM"/>
    <property type="match status" value="1"/>
</dbReference>
<dbReference type="RefSeq" id="WP_013909966.1">
    <property type="nucleotide sequence ID" value="NC_015682.1"/>
</dbReference>